<dbReference type="Proteomes" id="UP000237105">
    <property type="component" value="Unassembled WGS sequence"/>
</dbReference>
<sequence length="128" mass="14239">MSSASESVVMLTIRKVLSSERGEEEEEEEEEEEVELGELEEVDALLIEVSTCPALMVRWNGSQCVFFSTSRSVRCGNRGMESVRRGQSSMINLERQGNLADSLTRSSSPILHHPCSIGKLVNRSSFND</sequence>
<evidence type="ECO:0000313" key="2">
    <source>
        <dbReference type="EMBL" id="PON74252.1"/>
    </source>
</evidence>
<keyword evidence="3" id="KW-1185">Reference proteome</keyword>
<dbReference type="AlphaFoldDB" id="A0A2P5DLS9"/>
<proteinExistence type="predicted"/>
<gene>
    <name evidence="2" type="ORF">PanWU01x14_050840</name>
</gene>
<protein>
    <submittedName>
        <fullName evidence="2">Uncharacterized protein</fullName>
    </submittedName>
</protein>
<evidence type="ECO:0000256" key="1">
    <source>
        <dbReference type="SAM" id="MobiDB-lite"/>
    </source>
</evidence>
<comment type="caution">
    <text evidence="2">The sequence shown here is derived from an EMBL/GenBank/DDBJ whole genome shotgun (WGS) entry which is preliminary data.</text>
</comment>
<dbReference type="EMBL" id="JXTB01000029">
    <property type="protein sequence ID" value="PON74252.1"/>
    <property type="molecule type" value="Genomic_DNA"/>
</dbReference>
<reference evidence="3" key="1">
    <citation type="submission" date="2016-06" db="EMBL/GenBank/DDBJ databases">
        <title>Parallel loss of symbiosis genes in relatives of nitrogen-fixing non-legume Parasponia.</title>
        <authorList>
            <person name="Van Velzen R."/>
            <person name="Holmer R."/>
            <person name="Bu F."/>
            <person name="Rutten L."/>
            <person name="Van Zeijl A."/>
            <person name="Liu W."/>
            <person name="Santuari L."/>
            <person name="Cao Q."/>
            <person name="Sharma T."/>
            <person name="Shen D."/>
            <person name="Roswanjaya Y."/>
            <person name="Wardhani T."/>
            <person name="Kalhor M.S."/>
            <person name="Jansen J."/>
            <person name="Van den Hoogen J."/>
            <person name="Gungor B."/>
            <person name="Hartog M."/>
            <person name="Hontelez J."/>
            <person name="Verver J."/>
            <person name="Yang W.-C."/>
            <person name="Schijlen E."/>
            <person name="Repin R."/>
            <person name="Schilthuizen M."/>
            <person name="Schranz E."/>
            <person name="Heidstra R."/>
            <person name="Miyata K."/>
            <person name="Fedorova E."/>
            <person name="Kohlen W."/>
            <person name="Bisseling T."/>
            <person name="Smit S."/>
            <person name="Geurts R."/>
        </authorList>
    </citation>
    <scope>NUCLEOTIDE SEQUENCE [LARGE SCALE GENOMIC DNA]</scope>
    <source>
        <strain evidence="3">cv. WU1-14</strain>
    </source>
</reference>
<feature type="non-terminal residue" evidence="2">
    <location>
        <position position="128"/>
    </location>
</feature>
<name>A0A2P5DLS9_PARAD</name>
<evidence type="ECO:0000313" key="3">
    <source>
        <dbReference type="Proteomes" id="UP000237105"/>
    </source>
</evidence>
<organism evidence="2 3">
    <name type="scientific">Parasponia andersonii</name>
    <name type="common">Sponia andersonii</name>
    <dbReference type="NCBI Taxonomy" id="3476"/>
    <lineage>
        <taxon>Eukaryota</taxon>
        <taxon>Viridiplantae</taxon>
        <taxon>Streptophyta</taxon>
        <taxon>Embryophyta</taxon>
        <taxon>Tracheophyta</taxon>
        <taxon>Spermatophyta</taxon>
        <taxon>Magnoliopsida</taxon>
        <taxon>eudicotyledons</taxon>
        <taxon>Gunneridae</taxon>
        <taxon>Pentapetalae</taxon>
        <taxon>rosids</taxon>
        <taxon>fabids</taxon>
        <taxon>Rosales</taxon>
        <taxon>Cannabaceae</taxon>
        <taxon>Parasponia</taxon>
    </lineage>
</organism>
<accession>A0A2P5DLS9</accession>
<feature type="compositionally biased region" description="Acidic residues" evidence="1">
    <location>
        <begin position="22"/>
        <end position="36"/>
    </location>
</feature>
<feature type="region of interest" description="Disordered" evidence="1">
    <location>
        <begin position="16"/>
        <end position="36"/>
    </location>
</feature>